<name>A0A0L9TYQ2_PHAAN</name>
<evidence type="ECO:0000313" key="2">
    <source>
        <dbReference type="EMBL" id="KOM35636.1"/>
    </source>
</evidence>
<dbReference type="EMBL" id="CM003372">
    <property type="protein sequence ID" value="KOM35636.1"/>
    <property type="molecule type" value="Genomic_DNA"/>
</dbReference>
<evidence type="ECO:0000256" key="1">
    <source>
        <dbReference type="SAM" id="MobiDB-lite"/>
    </source>
</evidence>
<protein>
    <submittedName>
        <fullName evidence="2">Uncharacterized protein</fullName>
    </submittedName>
</protein>
<feature type="compositionally biased region" description="Basic and acidic residues" evidence="1">
    <location>
        <begin position="1"/>
        <end position="17"/>
    </location>
</feature>
<gene>
    <name evidence="2" type="ORF">LR48_Vigan02g178600</name>
</gene>
<reference evidence="3" key="1">
    <citation type="journal article" date="2015" name="Proc. Natl. Acad. Sci. U.S.A.">
        <title>Genome sequencing of adzuki bean (Vigna angularis) provides insight into high starch and low fat accumulation and domestication.</title>
        <authorList>
            <person name="Yang K."/>
            <person name="Tian Z."/>
            <person name="Chen C."/>
            <person name="Luo L."/>
            <person name="Zhao B."/>
            <person name="Wang Z."/>
            <person name="Yu L."/>
            <person name="Li Y."/>
            <person name="Sun Y."/>
            <person name="Li W."/>
            <person name="Chen Y."/>
            <person name="Li Y."/>
            <person name="Zhang Y."/>
            <person name="Ai D."/>
            <person name="Zhao J."/>
            <person name="Shang C."/>
            <person name="Ma Y."/>
            <person name="Wu B."/>
            <person name="Wang M."/>
            <person name="Gao L."/>
            <person name="Sun D."/>
            <person name="Zhang P."/>
            <person name="Guo F."/>
            <person name="Wang W."/>
            <person name="Li Y."/>
            <person name="Wang J."/>
            <person name="Varshney R.K."/>
            <person name="Wang J."/>
            <person name="Ling H.Q."/>
            <person name="Wan P."/>
        </authorList>
    </citation>
    <scope>NUCLEOTIDE SEQUENCE</scope>
    <source>
        <strain evidence="3">cv. Jingnong 6</strain>
    </source>
</reference>
<dbReference type="Proteomes" id="UP000053144">
    <property type="component" value="Chromosome 2"/>
</dbReference>
<sequence>MQNVPRDRRDVTGDTHDVITAPPLGQPWAVAITTHHDQGLKLEPVSARRVDERGFKEASECVYVDVEGLVVGGYPDTLIIIQSQVEKDELCGEKGRTNYVVRRAGGPGLCVGFGHSVED</sequence>
<accession>A0A0L9TYQ2</accession>
<evidence type="ECO:0000313" key="3">
    <source>
        <dbReference type="Proteomes" id="UP000053144"/>
    </source>
</evidence>
<proteinExistence type="predicted"/>
<feature type="region of interest" description="Disordered" evidence="1">
    <location>
        <begin position="1"/>
        <end position="22"/>
    </location>
</feature>
<dbReference type="AlphaFoldDB" id="A0A0L9TYQ2"/>
<organism evidence="2 3">
    <name type="scientific">Phaseolus angularis</name>
    <name type="common">Azuki bean</name>
    <name type="synonym">Vigna angularis</name>
    <dbReference type="NCBI Taxonomy" id="3914"/>
    <lineage>
        <taxon>Eukaryota</taxon>
        <taxon>Viridiplantae</taxon>
        <taxon>Streptophyta</taxon>
        <taxon>Embryophyta</taxon>
        <taxon>Tracheophyta</taxon>
        <taxon>Spermatophyta</taxon>
        <taxon>Magnoliopsida</taxon>
        <taxon>eudicotyledons</taxon>
        <taxon>Gunneridae</taxon>
        <taxon>Pentapetalae</taxon>
        <taxon>rosids</taxon>
        <taxon>fabids</taxon>
        <taxon>Fabales</taxon>
        <taxon>Fabaceae</taxon>
        <taxon>Papilionoideae</taxon>
        <taxon>50 kb inversion clade</taxon>
        <taxon>NPAAA clade</taxon>
        <taxon>indigoferoid/millettioid clade</taxon>
        <taxon>Phaseoleae</taxon>
        <taxon>Vigna</taxon>
    </lineage>
</organism>
<dbReference type="Gramene" id="KOM35636">
    <property type="protein sequence ID" value="KOM35636"/>
    <property type="gene ID" value="LR48_Vigan02g178600"/>
</dbReference>